<gene>
    <name evidence="1" type="ORF">KC19_2G081200</name>
</gene>
<sequence>MNHRLARFCRSRVKLAFGRSLRVYSSRDLFALFLHYLELEARRPRPLWPWRESLGDKRGDKMLQWPSSQLYIHWIYERRIQFRDIYT</sequence>
<dbReference type="Proteomes" id="UP000822688">
    <property type="component" value="Chromosome 2"/>
</dbReference>
<comment type="caution">
    <text evidence="1">The sequence shown here is derived from an EMBL/GenBank/DDBJ whole genome shotgun (WGS) entry which is preliminary data.</text>
</comment>
<organism evidence="1 2">
    <name type="scientific">Ceratodon purpureus</name>
    <name type="common">Fire moss</name>
    <name type="synonym">Dicranum purpureum</name>
    <dbReference type="NCBI Taxonomy" id="3225"/>
    <lineage>
        <taxon>Eukaryota</taxon>
        <taxon>Viridiplantae</taxon>
        <taxon>Streptophyta</taxon>
        <taxon>Embryophyta</taxon>
        <taxon>Bryophyta</taxon>
        <taxon>Bryophytina</taxon>
        <taxon>Bryopsida</taxon>
        <taxon>Dicranidae</taxon>
        <taxon>Pseudoditrichales</taxon>
        <taxon>Ditrichaceae</taxon>
        <taxon>Ceratodon</taxon>
    </lineage>
</organism>
<evidence type="ECO:0000313" key="2">
    <source>
        <dbReference type="Proteomes" id="UP000822688"/>
    </source>
</evidence>
<accession>A0A8T0ITI2</accession>
<evidence type="ECO:0000313" key="1">
    <source>
        <dbReference type="EMBL" id="KAG0586309.1"/>
    </source>
</evidence>
<keyword evidence="2" id="KW-1185">Reference proteome</keyword>
<name>A0A8T0ITI2_CERPU</name>
<reference evidence="1" key="1">
    <citation type="submission" date="2020-06" db="EMBL/GenBank/DDBJ databases">
        <title>WGS assembly of Ceratodon purpureus strain R40.</title>
        <authorList>
            <person name="Carey S.B."/>
            <person name="Jenkins J."/>
            <person name="Shu S."/>
            <person name="Lovell J.T."/>
            <person name="Sreedasyam A."/>
            <person name="Maumus F."/>
            <person name="Tiley G.P."/>
            <person name="Fernandez-Pozo N."/>
            <person name="Barry K."/>
            <person name="Chen C."/>
            <person name="Wang M."/>
            <person name="Lipzen A."/>
            <person name="Daum C."/>
            <person name="Saski C.A."/>
            <person name="Payton A.C."/>
            <person name="Mcbreen J.C."/>
            <person name="Conrad R.E."/>
            <person name="Kollar L.M."/>
            <person name="Olsson S."/>
            <person name="Huttunen S."/>
            <person name="Landis J.B."/>
            <person name="Wickett N.J."/>
            <person name="Johnson M.G."/>
            <person name="Rensing S.A."/>
            <person name="Grimwood J."/>
            <person name="Schmutz J."/>
            <person name="Mcdaniel S.F."/>
        </authorList>
    </citation>
    <scope>NUCLEOTIDE SEQUENCE</scope>
    <source>
        <strain evidence="1">R40</strain>
    </source>
</reference>
<protein>
    <submittedName>
        <fullName evidence="1">Uncharacterized protein</fullName>
    </submittedName>
</protein>
<dbReference type="EMBL" id="CM026422">
    <property type="protein sequence ID" value="KAG0586309.1"/>
    <property type="molecule type" value="Genomic_DNA"/>
</dbReference>
<proteinExistence type="predicted"/>
<dbReference type="AlphaFoldDB" id="A0A8T0ITI2"/>